<dbReference type="Proteomes" id="UP000677244">
    <property type="component" value="Unassembled WGS sequence"/>
</dbReference>
<feature type="domain" description="RagB/SusD" evidence="6">
    <location>
        <begin position="364"/>
        <end position="502"/>
    </location>
</feature>
<evidence type="ECO:0000256" key="1">
    <source>
        <dbReference type="ARBA" id="ARBA00004442"/>
    </source>
</evidence>
<dbReference type="Pfam" id="PF07980">
    <property type="entry name" value="SusD_RagB"/>
    <property type="match status" value="1"/>
</dbReference>
<dbReference type="SUPFAM" id="SSF48452">
    <property type="entry name" value="TPR-like"/>
    <property type="match status" value="1"/>
</dbReference>
<keyword evidence="5" id="KW-0998">Cell outer membrane</keyword>
<evidence type="ECO:0000256" key="3">
    <source>
        <dbReference type="ARBA" id="ARBA00022729"/>
    </source>
</evidence>
<comment type="similarity">
    <text evidence="2">Belongs to the SusD family.</text>
</comment>
<protein>
    <submittedName>
        <fullName evidence="8">RagB/SusD family nutrient uptake outer membrane protein</fullName>
    </submittedName>
</protein>
<dbReference type="RefSeq" id="WP_209136941.1">
    <property type="nucleotide sequence ID" value="NZ_JAGHKO010000001.1"/>
</dbReference>
<evidence type="ECO:0000256" key="5">
    <source>
        <dbReference type="ARBA" id="ARBA00023237"/>
    </source>
</evidence>
<reference evidence="8 9" key="1">
    <citation type="submission" date="2021-03" db="EMBL/GenBank/DDBJ databases">
        <title>Assistant Professor.</title>
        <authorList>
            <person name="Huq M.A."/>
        </authorList>
    </citation>
    <scope>NUCLEOTIDE SEQUENCE [LARGE SCALE GENOMIC DNA]</scope>
    <source>
        <strain evidence="8 9">MAH-29</strain>
    </source>
</reference>
<keyword evidence="4" id="KW-0472">Membrane</keyword>
<evidence type="ECO:0000313" key="9">
    <source>
        <dbReference type="Proteomes" id="UP000677244"/>
    </source>
</evidence>
<keyword evidence="9" id="KW-1185">Reference proteome</keyword>
<dbReference type="InterPro" id="IPR012944">
    <property type="entry name" value="SusD_RagB_dom"/>
</dbReference>
<dbReference type="InterPro" id="IPR011990">
    <property type="entry name" value="TPR-like_helical_dom_sf"/>
</dbReference>
<dbReference type="Pfam" id="PF14322">
    <property type="entry name" value="SusD-like_3"/>
    <property type="match status" value="1"/>
</dbReference>
<evidence type="ECO:0000256" key="2">
    <source>
        <dbReference type="ARBA" id="ARBA00006275"/>
    </source>
</evidence>
<comment type="subcellular location">
    <subcellularLocation>
        <location evidence="1">Cell outer membrane</location>
    </subcellularLocation>
</comment>
<dbReference type="Gene3D" id="1.25.40.390">
    <property type="match status" value="1"/>
</dbReference>
<name>A0ABS3YLW9_9BACT</name>
<evidence type="ECO:0000313" key="8">
    <source>
        <dbReference type="EMBL" id="MBO9198857.1"/>
    </source>
</evidence>
<gene>
    <name evidence="8" type="ORF">J7I42_01190</name>
</gene>
<dbReference type="InterPro" id="IPR033985">
    <property type="entry name" value="SusD-like_N"/>
</dbReference>
<proteinExistence type="inferred from homology"/>
<accession>A0ABS3YLW9</accession>
<organism evidence="8 9">
    <name type="scientific">Niastella soli</name>
    <dbReference type="NCBI Taxonomy" id="2821487"/>
    <lineage>
        <taxon>Bacteria</taxon>
        <taxon>Pseudomonadati</taxon>
        <taxon>Bacteroidota</taxon>
        <taxon>Chitinophagia</taxon>
        <taxon>Chitinophagales</taxon>
        <taxon>Chitinophagaceae</taxon>
        <taxon>Niastella</taxon>
    </lineage>
</organism>
<feature type="domain" description="SusD-like N-terminal" evidence="7">
    <location>
        <begin position="22"/>
        <end position="229"/>
    </location>
</feature>
<evidence type="ECO:0000259" key="7">
    <source>
        <dbReference type="Pfam" id="PF14322"/>
    </source>
</evidence>
<keyword evidence="3" id="KW-0732">Signal</keyword>
<comment type="caution">
    <text evidence="8">The sequence shown here is derived from an EMBL/GenBank/DDBJ whole genome shotgun (WGS) entry which is preliminary data.</text>
</comment>
<sequence length="504" mass="56864">MKRTAHILLSLSILIIAGGCKKFLNEEPLSQVPVENYFTKLKDINAAVTGMYASFQDEMTGDGSGNGNYFYWGEGRSDNFDRSQYANSIITELSLNQLTSGNTTADWSGLYRTINRANLCIKQIPEVQKYDLNVTNLIRDNNLAQCYAMRAICYFYIVRVWGDAVIRTEPYESITEDAHVPRESKDKIINELIIPDLQKAYTLIQKNQKPIVWNIGEGAIAAMLADVYMWKKDYAAAITWIKNVFAAKGSLGTVFTGTTGASLEPAATWKNLFINPTTTNEAIWSIHWDQLQNECACLPISIANSNNPIRVDSVLHTNWKTTTADIRVSKSYDTLTGTGHVDKVVKYYTITGNAFPTGSGAPDARSYNVYLTMYRLGDIYLSYAEALNKTGDRTNALKYLNFIRVRAGLTAYLITDPAVATESDLEDTILKERQLELFAEGKRWFDLVRTDHVKKIMDPVLTIRQQRYGAPAVGFGDDQRKLVWPIHRQVIENNRTIEQNLPYN</sequence>
<evidence type="ECO:0000259" key="6">
    <source>
        <dbReference type="Pfam" id="PF07980"/>
    </source>
</evidence>
<evidence type="ECO:0000256" key="4">
    <source>
        <dbReference type="ARBA" id="ARBA00023136"/>
    </source>
</evidence>
<dbReference type="CDD" id="cd08977">
    <property type="entry name" value="SusD"/>
    <property type="match status" value="1"/>
</dbReference>
<dbReference type="PROSITE" id="PS51257">
    <property type="entry name" value="PROKAR_LIPOPROTEIN"/>
    <property type="match status" value="1"/>
</dbReference>
<dbReference type="EMBL" id="JAGHKO010000001">
    <property type="protein sequence ID" value="MBO9198857.1"/>
    <property type="molecule type" value="Genomic_DNA"/>
</dbReference>